<evidence type="ECO:0000313" key="5">
    <source>
        <dbReference type="EMBL" id="AUN33739.1"/>
    </source>
</evidence>
<dbReference type="InterPro" id="IPR012292">
    <property type="entry name" value="Globin/Proto"/>
</dbReference>
<proteinExistence type="inferred from homology"/>
<keyword evidence="5" id="KW-0614">Plasmid</keyword>
<keyword evidence="1 3" id="KW-0807">Transducer</keyword>
<dbReference type="CDD" id="cd01068">
    <property type="entry name" value="globin_sensor"/>
    <property type="match status" value="1"/>
</dbReference>
<comment type="similarity">
    <text evidence="2">Belongs to the methyl-accepting chemotaxis (MCP) protein family.</text>
</comment>
<dbReference type="GO" id="GO:0007165">
    <property type="term" value="P:signal transduction"/>
    <property type="evidence" value="ECO:0007669"/>
    <property type="project" value="UniProtKB-KW"/>
</dbReference>
<dbReference type="PROSITE" id="PS50111">
    <property type="entry name" value="CHEMOTAXIS_TRANSDUC_2"/>
    <property type="match status" value="1"/>
</dbReference>
<evidence type="ECO:0000313" key="6">
    <source>
        <dbReference type="Proteomes" id="UP000234752"/>
    </source>
</evidence>
<dbReference type="InterPro" id="IPR004090">
    <property type="entry name" value="Chemotax_Me-accpt_rcpt"/>
</dbReference>
<dbReference type="Pfam" id="PF11563">
    <property type="entry name" value="Protoglobin"/>
    <property type="match status" value="1"/>
</dbReference>
<keyword evidence="6" id="KW-1185">Reference proteome</keyword>
<dbReference type="InterPro" id="IPR004089">
    <property type="entry name" value="MCPsignal_dom"/>
</dbReference>
<dbReference type="GO" id="GO:0016020">
    <property type="term" value="C:membrane"/>
    <property type="evidence" value="ECO:0007669"/>
    <property type="project" value="InterPro"/>
</dbReference>
<dbReference type="GO" id="GO:0004888">
    <property type="term" value="F:transmembrane signaling receptor activity"/>
    <property type="evidence" value="ECO:0007669"/>
    <property type="project" value="InterPro"/>
</dbReference>
<dbReference type="PANTHER" id="PTHR32089:SF112">
    <property type="entry name" value="LYSOZYME-LIKE PROTEIN-RELATED"/>
    <property type="match status" value="1"/>
</dbReference>
<evidence type="ECO:0000256" key="2">
    <source>
        <dbReference type="ARBA" id="ARBA00029447"/>
    </source>
</evidence>
<name>A0A2K9NKZ0_9PROT</name>
<dbReference type="SMART" id="SM00283">
    <property type="entry name" value="MA"/>
    <property type="match status" value="1"/>
</dbReference>
<dbReference type="PANTHER" id="PTHR32089">
    <property type="entry name" value="METHYL-ACCEPTING CHEMOTAXIS PROTEIN MCPB"/>
    <property type="match status" value="1"/>
</dbReference>
<sequence>MPSQLMEPPMENTIAEREERLAFVGIDAGVRASLAAVRPQIAAVLPGIIDAFYADLRRWPEMMKMFRNDAALRHARDRQLEHWLNLFTGRFDEGYFSSVKAIGRVHSVLGLEPRWYMGAYATTLSRLYKALVTGSSSRWQPAQAEAKLAETMRAINLAVMLDMDMVISVYLDENAARHARQLDEISGRLDAHVRHMVDGVAQAATQLDGSARQMRQSVTETTDLARAAQTAADRATDNVSTVASASEELSASIGEIVNQVSRSTSVAREAVVEAGNADATIGALAEAAGRINQVVDLIADIAEQTNLLALNATIEAARAGEAGKGFAVVAGEVKQLASQTARATEDIARQVAEMQGRMGKAVDAIAAIDRTIREMDQISGTIAAAMEQQGAATKEIARNVQMAAMATAEVGENVSGVSGAADAVGTAAGEVGHASAILSQEAEGLRHGFDSFIAELRGAK</sequence>
<dbReference type="SUPFAM" id="SSF58104">
    <property type="entry name" value="Methyl-accepting chemotaxis protein (MCP) signaling domain"/>
    <property type="match status" value="1"/>
</dbReference>
<protein>
    <submittedName>
        <fullName evidence="5">Chemotaxis protein</fullName>
    </submittedName>
</protein>
<dbReference type="GO" id="GO:0019825">
    <property type="term" value="F:oxygen binding"/>
    <property type="evidence" value="ECO:0007669"/>
    <property type="project" value="InterPro"/>
</dbReference>
<dbReference type="InterPro" id="IPR009050">
    <property type="entry name" value="Globin-like_sf"/>
</dbReference>
<dbReference type="Gene3D" id="1.10.490.10">
    <property type="entry name" value="Globins"/>
    <property type="match status" value="1"/>
</dbReference>
<feature type="domain" description="Methyl-accepting transducer" evidence="4">
    <location>
        <begin position="203"/>
        <end position="425"/>
    </location>
</feature>
<dbReference type="InterPro" id="IPR044398">
    <property type="entry name" value="Globin-sensor_dom"/>
</dbReference>
<organism evidence="5 6">
    <name type="scientific">Niveispirillum cyanobacteriorum</name>
    <dbReference type="NCBI Taxonomy" id="1612173"/>
    <lineage>
        <taxon>Bacteria</taxon>
        <taxon>Pseudomonadati</taxon>
        <taxon>Pseudomonadota</taxon>
        <taxon>Alphaproteobacteria</taxon>
        <taxon>Rhodospirillales</taxon>
        <taxon>Azospirillaceae</taxon>
        <taxon>Niveispirillum</taxon>
    </lineage>
</organism>
<accession>A0A2K9NKZ0</accession>
<dbReference type="Pfam" id="PF00015">
    <property type="entry name" value="MCPsignal"/>
    <property type="match status" value="1"/>
</dbReference>
<gene>
    <name evidence="5" type="ORF">C0V82_25325</name>
</gene>
<dbReference type="InterPro" id="IPR039379">
    <property type="entry name" value="Protoglobin_sensor_dom"/>
</dbReference>
<dbReference type="EMBL" id="CP025614">
    <property type="protein sequence ID" value="AUN33739.1"/>
    <property type="molecule type" value="Genomic_DNA"/>
</dbReference>
<geneLocation type="plasmid" evidence="5 6">
    <name>unnamed2</name>
</geneLocation>
<evidence type="ECO:0000256" key="3">
    <source>
        <dbReference type="PROSITE-ProRule" id="PRU00284"/>
    </source>
</evidence>
<evidence type="ECO:0000256" key="1">
    <source>
        <dbReference type="ARBA" id="ARBA00023224"/>
    </source>
</evidence>
<dbReference type="KEGG" id="ncb:C0V82_25325"/>
<dbReference type="AlphaFoldDB" id="A0A2K9NKZ0"/>
<reference evidence="5 6" key="1">
    <citation type="submission" date="2017-12" db="EMBL/GenBank/DDBJ databases">
        <title>Genomes of bacteria within cyanobacterial aggregates.</title>
        <authorList>
            <person name="Cai H."/>
        </authorList>
    </citation>
    <scope>NUCLEOTIDE SEQUENCE [LARGE SCALE GENOMIC DNA]</scope>
    <source>
        <strain evidence="5 6">TH16</strain>
        <plasmid evidence="5 6">unnamed2</plasmid>
    </source>
</reference>
<dbReference type="Proteomes" id="UP000234752">
    <property type="component" value="Plasmid unnamed2"/>
</dbReference>
<dbReference type="Gene3D" id="1.10.287.950">
    <property type="entry name" value="Methyl-accepting chemotaxis protein"/>
    <property type="match status" value="1"/>
</dbReference>
<evidence type="ECO:0000259" key="4">
    <source>
        <dbReference type="PROSITE" id="PS50111"/>
    </source>
</evidence>
<dbReference type="SUPFAM" id="SSF46458">
    <property type="entry name" value="Globin-like"/>
    <property type="match status" value="1"/>
</dbReference>
<dbReference type="PRINTS" id="PR00260">
    <property type="entry name" value="CHEMTRNSDUCR"/>
</dbReference>
<dbReference type="GO" id="GO:0020037">
    <property type="term" value="F:heme binding"/>
    <property type="evidence" value="ECO:0007669"/>
    <property type="project" value="InterPro"/>
</dbReference>
<dbReference type="GO" id="GO:0006935">
    <property type="term" value="P:chemotaxis"/>
    <property type="evidence" value="ECO:0007669"/>
    <property type="project" value="InterPro"/>
</dbReference>